<dbReference type="InterPro" id="IPR050951">
    <property type="entry name" value="Retrovirus_Pol_polyprotein"/>
</dbReference>
<dbReference type="GO" id="GO:0003676">
    <property type="term" value="F:nucleic acid binding"/>
    <property type="evidence" value="ECO:0007669"/>
    <property type="project" value="InterPro"/>
</dbReference>
<dbReference type="InterPro" id="IPR016197">
    <property type="entry name" value="Chromo-like_dom_sf"/>
</dbReference>
<feature type="non-terminal residue" evidence="3">
    <location>
        <position position="1"/>
    </location>
</feature>
<dbReference type="AlphaFoldDB" id="A0AAQ3X114"/>
<feature type="domain" description="Integrase catalytic" evidence="2">
    <location>
        <begin position="1"/>
        <end position="150"/>
    </location>
</feature>
<dbReference type="EMBL" id="CP144750">
    <property type="protein sequence ID" value="WVZ81597.1"/>
    <property type="molecule type" value="Genomic_DNA"/>
</dbReference>
<dbReference type="SUPFAM" id="SSF54160">
    <property type="entry name" value="Chromo domain-like"/>
    <property type="match status" value="1"/>
</dbReference>
<evidence type="ECO:0000313" key="3">
    <source>
        <dbReference type="EMBL" id="WVZ81597.1"/>
    </source>
</evidence>
<feature type="compositionally biased region" description="Polar residues" evidence="1">
    <location>
        <begin position="334"/>
        <end position="346"/>
    </location>
</feature>
<dbReference type="GO" id="GO:0015074">
    <property type="term" value="P:DNA integration"/>
    <property type="evidence" value="ECO:0007669"/>
    <property type="project" value="InterPro"/>
</dbReference>
<dbReference type="Pfam" id="PF24626">
    <property type="entry name" value="SH3_Tf2-1"/>
    <property type="match status" value="1"/>
</dbReference>
<evidence type="ECO:0000259" key="2">
    <source>
        <dbReference type="PROSITE" id="PS50994"/>
    </source>
</evidence>
<gene>
    <name evidence="3" type="ORF">U9M48_028952</name>
</gene>
<name>A0AAQ3X114_PASNO</name>
<feature type="region of interest" description="Disordered" evidence="1">
    <location>
        <begin position="333"/>
        <end position="385"/>
    </location>
</feature>
<reference evidence="3 4" key="1">
    <citation type="submission" date="2024-02" db="EMBL/GenBank/DDBJ databases">
        <title>High-quality chromosome-scale genome assembly of Pensacola bahiagrass (Paspalum notatum Flugge var. saurae).</title>
        <authorList>
            <person name="Vega J.M."/>
            <person name="Podio M."/>
            <person name="Orjuela J."/>
            <person name="Siena L.A."/>
            <person name="Pessino S.C."/>
            <person name="Combes M.C."/>
            <person name="Mariac C."/>
            <person name="Albertini E."/>
            <person name="Pupilli F."/>
            <person name="Ortiz J.P.A."/>
            <person name="Leblanc O."/>
        </authorList>
    </citation>
    <scope>NUCLEOTIDE SEQUENCE [LARGE SCALE GENOMIC DNA]</scope>
    <source>
        <strain evidence="3">R1</strain>
        <tissue evidence="3">Leaf</tissue>
    </source>
</reference>
<evidence type="ECO:0000256" key="1">
    <source>
        <dbReference type="SAM" id="MobiDB-lite"/>
    </source>
</evidence>
<dbReference type="InterPro" id="IPR001584">
    <property type="entry name" value="Integrase_cat-core"/>
</dbReference>
<accession>A0AAQ3X114</accession>
<dbReference type="Gene3D" id="3.30.420.10">
    <property type="entry name" value="Ribonuclease H-like superfamily/Ribonuclease H"/>
    <property type="match status" value="1"/>
</dbReference>
<protein>
    <recommendedName>
        <fullName evidence="2">Integrase catalytic domain-containing protein</fullName>
    </recommendedName>
</protein>
<keyword evidence="4" id="KW-1185">Reference proteome</keyword>
<dbReference type="Proteomes" id="UP001341281">
    <property type="component" value="Chromosome 06"/>
</dbReference>
<dbReference type="SUPFAM" id="SSF53098">
    <property type="entry name" value="Ribonuclease H-like"/>
    <property type="match status" value="1"/>
</dbReference>
<dbReference type="PANTHER" id="PTHR37984">
    <property type="entry name" value="PROTEIN CBG26694"/>
    <property type="match status" value="1"/>
</dbReference>
<dbReference type="PROSITE" id="PS50994">
    <property type="entry name" value="INTEGRASE"/>
    <property type="match status" value="1"/>
</dbReference>
<sequence length="385" mass="44430">MDFVEGLPLSGRADCILVVVDFFTKYAHFIPLHHPYTAPSVAQQFLHHVYRLHGLPATIVTDRDKIFTSHFWRELFRLAGVNLNMTSSYHPQSDGQTERLNQTMETYLRCFVNACLSKWIQWISQAEYWYNTSPHFAIGRSPFEALYGYKRRHFGISASDAVTSPDIHAWLQERPVMTDLIRQHLVRSRHRMKKQADKHISDRQFQVGDSVLRWLDVLIRNWHSNISGHMKCCIGSAAYRLKLPSYSSIHPVFHVSQLKPFVPSSSQVLPQLPDDLSLPRVPARVLQTRTIKKRRALTDQVLVQWSGWPPELATWEDLISLKQTFPFAPAWGQAASQGRGNVSNQNDQEEPTEDDTRTEEVSEQPRRSIRTRRPNTLVTGPQWAV</sequence>
<dbReference type="InterPro" id="IPR036397">
    <property type="entry name" value="RNaseH_sf"/>
</dbReference>
<evidence type="ECO:0000313" key="4">
    <source>
        <dbReference type="Proteomes" id="UP001341281"/>
    </source>
</evidence>
<dbReference type="InterPro" id="IPR012337">
    <property type="entry name" value="RNaseH-like_sf"/>
</dbReference>
<dbReference type="PANTHER" id="PTHR37984:SF5">
    <property type="entry name" value="PROTEIN NYNRIN-LIKE"/>
    <property type="match status" value="1"/>
</dbReference>
<feature type="compositionally biased region" description="Basic and acidic residues" evidence="1">
    <location>
        <begin position="354"/>
        <end position="366"/>
    </location>
</feature>
<dbReference type="InterPro" id="IPR056924">
    <property type="entry name" value="SH3_Tf2-1"/>
</dbReference>
<proteinExistence type="predicted"/>
<organism evidence="3 4">
    <name type="scientific">Paspalum notatum var. saurae</name>
    <dbReference type="NCBI Taxonomy" id="547442"/>
    <lineage>
        <taxon>Eukaryota</taxon>
        <taxon>Viridiplantae</taxon>
        <taxon>Streptophyta</taxon>
        <taxon>Embryophyta</taxon>
        <taxon>Tracheophyta</taxon>
        <taxon>Spermatophyta</taxon>
        <taxon>Magnoliopsida</taxon>
        <taxon>Liliopsida</taxon>
        <taxon>Poales</taxon>
        <taxon>Poaceae</taxon>
        <taxon>PACMAD clade</taxon>
        <taxon>Panicoideae</taxon>
        <taxon>Andropogonodae</taxon>
        <taxon>Paspaleae</taxon>
        <taxon>Paspalinae</taxon>
        <taxon>Paspalum</taxon>
    </lineage>
</organism>